<feature type="transmembrane region" description="Helical" evidence="8">
    <location>
        <begin position="84"/>
        <end position="103"/>
    </location>
</feature>
<dbReference type="CDD" id="cd17321">
    <property type="entry name" value="MFS_MMR_MDR_like"/>
    <property type="match status" value="1"/>
</dbReference>
<feature type="transmembrane region" description="Helical" evidence="8">
    <location>
        <begin position="142"/>
        <end position="162"/>
    </location>
</feature>
<feature type="transmembrane region" description="Helical" evidence="8">
    <location>
        <begin position="364"/>
        <end position="387"/>
    </location>
</feature>
<dbReference type="InterPro" id="IPR020846">
    <property type="entry name" value="MFS_dom"/>
</dbReference>
<evidence type="ECO:0000256" key="7">
    <source>
        <dbReference type="SAM" id="MobiDB-lite"/>
    </source>
</evidence>
<evidence type="ECO:0000256" key="4">
    <source>
        <dbReference type="ARBA" id="ARBA00022692"/>
    </source>
</evidence>
<feature type="transmembrane region" description="Helical" evidence="8">
    <location>
        <begin position="307"/>
        <end position="328"/>
    </location>
</feature>
<name>A0ABX1FRJ5_9PSEU</name>
<protein>
    <submittedName>
        <fullName evidence="10">MFS transporter</fullName>
    </submittedName>
</protein>
<evidence type="ECO:0000256" key="8">
    <source>
        <dbReference type="SAM" id="Phobius"/>
    </source>
</evidence>
<keyword evidence="4 8" id="KW-0812">Transmembrane</keyword>
<dbReference type="EMBL" id="VSRL01000187">
    <property type="protein sequence ID" value="NKE61638.1"/>
    <property type="molecule type" value="Genomic_DNA"/>
</dbReference>
<dbReference type="Pfam" id="PF07690">
    <property type="entry name" value="MFS_1"/>
    <property type="match status" value="1"/>
</dbReference>
<evidence type="ECO:0000313" key="11">
    <source>
        <dbReference type="Proteomes" id="UP001515943"/>
    </source>
</evidence>
<feature type="transmembrane region" description="Helical" evidence="8">
    <location>
        <begin position="229"/>
        <end position="251"/>
    </location>
</feature>
<feature type="region of interest" description="Disordered" evidence="7">
    <location>
        <begin position="508"/>
        <end position="530"/>
    </location>
</feature>
<feature type="transmembrane region" description="Helical" evidence="8">
    <location>
        <begin position="16"/>
        <end position="40"/>
    </location>
</feature>
<dbReference type="PROSITE" id="PS50850">
    <property type="entry name" value="MFS"/>
    <property type="match status" value="1"/>
</dbReference>
<dbReference type="Gene3D" id="1.20.1720.10">
    <property type="entry name" value="Multidrug resistance protein D"/>
    <property type="match status" value="1"/>
</dbReference>
<evidence type="ECO:0000256" key="2">
    <source>
        <dbReference type="ARBA" id="ARBA00022448"/>
    </source>
</evidence>
<feature type="transmembrane region" description="Helical" evidence="8">
    <location>
        <begin position="55"/>
        <end position="72"/>
    </location>
</feature>
<dbReference type="RefSeq" id="WP_167978281.1">
    <property type="nucleotide sequence ID" value="NZ_VSRL01000187.1"/>
</dbReference>
<evidence type="ECO:0000256" key="5">
    <source>
        <dbReference type="ARBA" id="ARBA00022989"/>
    </source>
</evidence>
<evidence type="ECO:0000256" key="6">
    <source>
        <dbReference type="ARBA" id="ARBA00023136"/>
    </source>
</evidence>
<dbReference type="InterPro" id="IPR036259">
    <property type="entry name" value="MFS_trans_sf"/>
</dbReference>
<organism evidence="10 11">
    <name type="scientific">Lentzea indica</name>
    <dbReference type="NCBI Taxonomy" id="2604800"/>
    <lineage>
        <taxon>Bacteria</taxon>
        <taxon>Bacillati</taxon>
        <taxon>Actinomycetota</taxon>
        <taxon>Actinomycetes</taxon>
        <taxon>Pseudonocardiales</taxon>
        <taxon>Pseudonocardiaceae</taxon>
        <taxon>Lentzea</taxon>
    </lineage>
</organism>
<dbReference type="PANTHER" id="PTHR42718">
    <property type="entry name" value="MAJOR FACILITATOR SUPERFAMILY MULTIDRUG TRANSPORTER MFSC"/>
    <property type="match status" value="1"/>
</dbReference>
<proteinExistence type="predicted"/>
<dbReference type="Proteomes" id="UP001515943">
    <property type="component" value="Unassembled WGS sequence"/>
</dbReference>
<comment type="caution">
    <text evidence="10">The sequence shown here is derived from an EMBL/GenBank/DDBJ whole genome shotgun (WGS) entry which is preliminary data.</text>
</comment>
<gene>
    <name evidence="10" type="ORF">FXN61_34725</name>
</gene>
<feature type="domain" description="Major facilitator superfamily (MFS) profile" evidence="9">
    <location>
        <begin position="18"/>
        <end position="495"/>
    </location>
</feature>
<keyword evidence="6 8" id="KW-0472">Membrane</keyword>
<feature type="transmembrane region" description="Helical" evidence="8">
    <location>
        <begin position="204"/>
        <end position="223"/>
    </location>
</feature>
<keyword evidence="5 8" id="KW-1133">Transmembrane helix</keyword>
<evidence type="ECO:0000256" key="1">
    <source>
        <dbReference type="ARBA" id="ARBA00004651"/>
    </source>
</evidence>
<reference evidence="10 11" key="1">
    <citation type="submission" date="2019-08" db="EMBL/GenBank/DDBJ databases">
        <title>Lentzea from Indian Himalayas.</title>
        <authorList>
            <person name="Mandal S."/>
            <person name="Mallick Gupta A."/>
            <person name="Maiti P.K."/>
            <person name="Sarkar J."/>
            <person name="Mandal S."/>
        </authorList>
    </citation>
    <scope>NUCLEOTIDE SEQUENCE [LARGE SCALE GENOMIC DNA]</scope>
    <source>
        <strain evidence="10 11">PSKA42</strain>
    </source>
</reference>
<feature type="transmembrane region" description="Helical" evidence="8">
    <location>
        <begin position="168"/>
        <end position="192"/>
    </location>
</feature>
<sequence length="530" mass="54366">MDSTAASGPRAGVREWLGLTILALPTLLLSLDFSVTYLAVPHLSTDLGATGPQQLWIADVYGFLVAGFLIPMGTLGDRIGRRKLLLIGAAVFCLASVAAAFSTSPEMLIAARAAMGIGGATLMPSTLALISNMFKDPKQMGTAIAIWMSCFMGGMALGPVVGGVLLGSFWWGSVFLIGVPVLVLLLVTGPILLPEYRDPGAGRVDLLSVLLSLVAVLPIVYGFKELAKSGFALVPTLVLLAGLVLAVVFVLHQRRLSHPMVDMRLFGNRTFTTVMVITLVGAILQAGTYFLVVQSVQGVDGLSPMRAGLLLAPVSLVMVVGINVGAALAKRIRPGNLFAIGFLLAAAGYLLITTVDGPGHLVELWVGYAIMAVGTGLPSGLGTGLLLGSAPPEKAGSVSSLSEVSGEFGMSMGVAVLGSVGTVAYHSQLSATLPAGLPPDVTATAMDNIALAESAAQRVPGELGAQLLDAARIAFTSGLRIVAVIGAVLFVVLAAYAATALRHLPPTGAEPDDLGEAPEEAGAAKADHHA</sequence>
<feature type="transmembrane region" description="Helical" evidence="8">
    <location>
        <begin position="335"/>
        <end position="352"/>
    </location>
</feature>
<comment type="subcellular location">
    <subcellularLocation>
        <location evidence="1">Cell membrane</location>
        <topology evidence="1">Multi-pass membrane protein</topology>
    </subcellularLocation>
</comment>
<dbReference type="Gene3D" id="1.20.1250.20">
    <property type="entry name" value="MFS general substrate transporter like domains"/>
    <property type="match status" value="1"/>
</dbReference>
<dbReference type="InterPro" id="IPR011701">
    <property type="entry name" value="MFS"/>
</dbReference>
<evidence type="ECO:0000259" key="9">
    <source>
        <dbReference type="PROSITE" id="PS50850"/>
    </source>
</evidence>
<feature type="transmembrane region" description="Helical" evidence="8">
    <location>
        <begin position="109"/>
        <end position="130"/>
    </location>
</feature>
<accession>A0ABX1FRJ5</accession>
<keyword evidence="11" id="KW-1185">Reference proteome</keyword>
<feature type="transmembrane region" description="Helical" evidence="8">
    <location>
        <begin position="481"/>
        <end position="501"/>
    </location>
</feature>
<keyword evidence="2" id="KW-0813">Transport</keyword>
<feature type="transmembrane region" description="Helical" evidence="8">
    <location>
        <begin position="271"/>
        <end position="292"/>
    </location>
</feature>
<dbReference type="SUPFAM" id="SSF103473">
    <property type="entry name" value="MFS general substrate transporter"/>
    <property type="match status" value="1"/>
</dbReference>
<feature type="compositionally biased region" description="Acidic residues" evidence="7">
    <location>
        <begin position="510"/>
        <end position="519"/>
    </location>
</feature>
<evidence type="ECO:0000313" key="10">
    <source>
        <dbReference type="EMBL" id="NKE61638.1"/>
    </source>
</evidence>
<dbReference type="PANTHER" id="PTHR42718:SF47">
    <property type="entry name" value="METHYL VIOLOGEN RESISTANCE PROTEIN SMVA"/>
    <property type="match status" value="1"/>
</dbReference>
<evidence type="ECO:0000256" key="3">
    <source>
        <dbReference type="ARBA" id="ARBA00022475"/>
    </source>
</evidence>
<keyword evidence="3" id="KW-1003">Cell membrane</keyword>